<comment type="caution">
    <text evidence="6">The sequence shown here is derived from an EMBL/GenBank/DDBJ whole genome shotgun (WGS) entry which is preliminary data.</text>
</comment>
<evidence type="ECO:0000256" key="3">
    <source>
        <dbReference type="PROSITE-ProRule" id="PRU00169"/>
    </source>
</evidence>
<dbReference type="InterPro" id="IPR000160">
    <property type="entry name" value="GGDEF_dom"/>
</dbReference>
<proteinExistence type="predicted"/>
<dbReference type="Gene3D" id="3.40.50.2300">
    <property type="match status" value="1"/>
</dbReference>
<dbReference type="EMBL" id="JBHSGB010000001">
    <property type="protein sequence ID" value="MFC4653736.1"/>
    <property type="molecule type" value="Genomic_DNA"/>
</dbReference>
<evidence type="ECO:0000313" key="6">
    <source>
        <dbReference type="EMBL" id="MFC4653736.1"/>
    </source>
</evidence>
<feature type="domain" description="GGDEF" evidence="5">
    <location>
        <begin position="200"/>
        <end position="337"/>
    </location>
</feature>
<dbReference type="RefSeq" id="WP_377331244.1">
    <property type="nucleotide sequence ID" value="NZ_JBHSGB010000001.1"/>
</dbReference>
<dbReference type="PROSITE" id="PS50887">
    <property type="entry name" value="GGDEF"/>
    <property type="match status" value="1"/>
</dbReference>
<feature type="domain" description="Response regulatory" evidence="4">
    <location>
        <begin position="19"/>
        <end position="136"/>
    </location>
</feature>
<gene>
    <name evidence="6" type="ORF">ACFO3I_01730</name>
</gene>
<evidence type="ECO:0000259" key="5">
    <source>
        <dbReference type="PROSITE" id="PS50887"/>
    </source>
</evidence>
<dbReference type="CDD" id="cd01949">
    <property type="entry name" value="GGDEF"/>
    <property type="match status" value="1"/>
</dbReference>
<dbReference type="SUPFAM" id="SSF55073">
    <property type="entry name" value="Nucleotide cyclase"/>
    <property type="match status" value="1"/>
</dbReference>
<reference evidence="7" key="1">
    <citation type="journal article" date="2019" name="Int. J. Syst. Evol. Microbiol.">
        <title>The Global Catalogue of Microorganisms (GCM) 10K type strain sequencing project: providing services to taxonomists for standard genome sequencing and annotation.</title>
        <authorList>
            <consortium name="The Broad Institute Genomics Platform"/>
            <consortium name="The Broad Institute Genome Sequencing Center for Infectious Disease"/>
            <person name="Wu L."/>
            <person name="Ma J."/>
        </authorList>
    </citation>
    <scope>NUCLEOTIDE SEQUENCE [LARGE SCALE GENOMIC DNA]</scope>
    <source>
        <strain evidence="7">DT28</strain>
    </source>
</reference>
<dbReference type="Pfam" id="PF00072">
    <property type="entry name" value="Response_reg"/>
    <property type="match status" value="1"/>
</dbReference>
<dbReference type="SMART" id="SM00448">
    <property type="entry name" value="REC"/>
    <property type="match status" value="1"/>
</dbReference>
<keyword evidence="6" id="KW-0548">Nucleotidyltransferase</keyword>
<dbReference type="Proteomes" id="UP001595962">
    <property type="component" value="Unassembled WGS sequence"/>
</dbReference>
<dbReference type="NCBIfam" id="TIGR00254">
    <property type="entry name" value="GGDEF"/>
    <property type="match status" value="1"/>
</dbReference>
<dbReference type="GO" id="GO:0052621">
    <property type="term" value="F:diguanylate cyclase activity"/>
    <property type="evidence" value="ECO:0007669"/>
    <property type="project" value="UniProtKB-EC"/>
</dbReference>
<dbReference type="PANTHER" id="PTHR45138:SF9">
    <property type="entry name" value="DIGUANYLATE CYCLASE DGCM-RELATED"/>
    <property type="match status" value="1"/>
</dbReference>
<keyword evidence="7" id="KW-1185">Reference proteome</keyword>
<dbReference type="InterPro" id="IPR029787">
    <property type="entry name" value="Nucleotide_cyclase"/>
</dbReference>
<evidence type="ECO:0000313" key="7">
    <source>
        <dbReference type="Proteomes" id="UP001595962"/>
    </source>
</evidence>
<keyword evidence="6" id="KW-0808">Transferase</keyword>
<evidence type="ECO:0000259" key="4">
    <source>
        <dbReference type="PROSITE" id="PS50110"/>
    </source>
</evidence>
<dbReference type="Pfam" id="PF00990">
    <property type="entry name" value="GGDEF"/>
    <property type="match status" value="1"/>
</dbReference>
<dbReference type="PANTHER" id="PTHR45138">
    <property type="entry name" value="REGULATORY COMPONENTS OF SENSORY TRANSDUCTION SYSTEM"/>
    <property type="match status" value="1"/>
</dbReference>
<organism evidence="6 7">
    <name type="scientific">Rheinheimera marina</name>
    <dbReference type="NCBI Taxonomy" id="1774958"/>
    <lineage>
        <taxon>Bacteria</taxon>
        <taxon>Pseudomonadati</taxon>
        <taxon>Pseudomonadota</taxon>
        <taxon>Gammaproteobacteria</taxon>
        <taxon>Chromatiales</taxon>
        <taxon>Chromatiaceae</taxon>
        <taxon>Rheinheimera</taxon>
    </lineage>
</organism>
<evidence type="ECO:0000256" key="1">
    <source>
        <dbReference type="ARBA" id="ARBA00012528"/>
    </source>
</evidence>
<dbReference type="SUPFAM" id="SSF52172">
    <property type="entry name" value="CheY-like"/>
    <property type="match status" value="1"/>
</dbReference>
<protein>
    <recommendedName>
        <fullName evidence="1">diguanylate cyclase</fullName>
        <ecNumber evidence="1">2.7.7.65</ecNumber>
    </recommendedName>
</protein>
<dbReference type="InterPro" id="IPR011006">
    <property type="entry name" value="CheY-like_superfamily"/>
</dbReference>
<dbReference type="Gene3D" id="3.30.70.270">
    <property type="match status" value="1"/>
</dbReference>
<dbReference type="InterPro" id="IPR050469">
    <property type="entry name" value="Diguanylate_Cyclase"/>
</dbReference>
<dbReference type="InterPro" id="IPR001789">
    <property type="entry name" value="Sig_transdc_resp-reg_receiver"/>
</dbReference>
<accession>A0ABV9JH13</accession>
<dbReference type="EC" id="2.7.7.65" evidence="1"/>
<sequence>MPTDSLTPLSSVDVTSNVMVLLVDDQALVGEIIRRMLLNQEGIDFHFCSDADKAMDTALLIKPTVILQDLVMPGVDGLDLVKRYKSHDELKDIPVIVLSAKDEPAVKCSAFATGANDYLVKLPDAVELLARLRYHSKAYLALKQRDEIFKALRNSQQQLLETNLQLEKLMRSDALTALFNRRHFDECIEIEWKRAAREQAPLSLLMIDVDYFKYYNDTFGHVAGDVALQKIAQVIKNNCYRPADVAARYGGEEFVVLLPNTNLSGACLVAEKIRQQVQEAAITHVKPAENSCVTVSIGVASILPDQQQQTTALIRQADDALYQAKAAGKNQYAPQQS</sequence>
<feature type="modified residue" description="4-aspartylphosphate" evidence="3">
    <location>
        <position position="69"/>
    </location>
</feature>
<keyword evidence="3" id="KW-0597">Phosphoprotein</keyword>
<comment type="catalytic activity">
    <reaction evidence="2">
        <text>2 GTP = 3',3'-c-di-GMP + 2 diphosphate</text>
        <dbReference type="Rhea" id="RHEA:24898"/>
        <dbReference type="ChEBI" id="CHEBI:33019"/>
        <dbReference type="ChEBI" id="CHEBI:37565"/>
        <dbReference type="ChEBI" id="CHEBI:58805"/>
        <dbReference type="EC" id="2.7.7.65"/>
    </reaction>
</comment>
<evidence type="ECO:0000256" key="2">
    <source>
        <dbReference type="ARBA" id="ARBA00034247"/>
    </source>
</evidence>
<name>A0ABV9JH13_9GAMM</name>
<dbReference type="PROSITE" id="PS50110">
    <property type="entry name" value="RESPONSE_REGULATORY"/>
    <property type="match status" value="1"/>
</dbReference>
<dbReference type="SMART" id="SM00267">
    <property type="entry name" value="GGDEF"/>
    <property type="match status" value="1"/>
</dbReference>
<dbReference type="InterPro" id="IPR043128">
    <property type="entry name" value="Rev_trsase/Diguanyl_cyclase"/>
</dbReference>